<reference evidence="9 10" key="1">
    <citation type="submission" date="2019-05" db="EMBL/GenBank/DDBJ databases">
        <title>Mikania micrantha, genome provides insights into the molecular mechanism of rapid growth.</title>
        <authorList>
            <person name="Liu B."/>
        </authorList>
    </citation>
    <scope>NUCLEOTIDE SEQUENCE [LARGE SCALE GENOMIC DNA]</scope>
    <source>
        <strain evidence="9">NLD-2019</strain>
        <tissue evidence="9">Leaf</tissue>
    </source>
</reference>
<organism evidence="9 10">
    <name type="scientific">Mikania micrantha</name>
    <name type="common">bitter vine</name>
    <dbReference type="NCBI Taxonomy" id="192012"/>
    <lineage>
        <taxon>Eukaryota</taxon>
        <taxon>Viridiplantae</taxon>
        <taxon>Streptophyta</taxon>
        <taxon>Embryophyta</taxon>
        <taxon>Tracheophyta</taxon>
        <taxon>Spermatophyta</taxon>
        <taxon>Magnoliopsida</taxon>
        <taxon>eudicotyledons</taxon>
        <taxon>Gunneridae</taxon>
        <taxon>Pentapetalae</taxon>
        <taxon>asterids</taxon>
        <taxon>campanulids</taxon>
        <taxon>Asterales</taxon>
        <taxon>Asteraceae</taxon>
        <taxon>Asteroideae</taxon>
        <taxon>Heliantheae alliance</taxon>
        <taxon>Eupatorieae</taxon>
        <taxon>Mikania</taxon>
    </lineage>
</organism>
<feature type="transmembrane region" description="Helical" evidence="8">
    <location>
        <begin position="731"/>
        <end position="754"/>
    </location>
</feature>
<dbReference type="InterPro" id="IPR036259">
    <property type="entry name" value="MFS_trans_sf"/>
</dbReference>
<dbReference type="EMBL" id="SZYD01000011">
    <property type="protein sequence ID" value="KAD4888944.1"/>
    <property type="molecule type" value="Genomic_DNA"/>
</dbReference>
<dbReference type="CDD" id="cd17414">
    <property type="entry name" value="MFS_NPF4"/>
    <property type="match status" value="1"/>
</dbReference>
<feature type="transmembrane region" description="Helical" evidence="8">
    <location>
        <begin position="346"/>
        <end position="366"/>
    </location>
</feature>
<feature type="transmembrane region" description="Helical" evidence="8">
    <location>
        <begin position="494"/>
        <end position="519"/>
    </location>
</feature>
<protein>
    <submittedName>
        <fullName evidence="9">Uncharacterized protein</fullName>
    </submittedName>
</protein>
<dbReference type="Gene3D" id="1.20.1250.20">
    <property type="entry name" value="MFS general substrate transporter like domains"/>
    <property type="match status" value="1"/>
</dbReference>
<dbReference type="PANTHER" id="PTHR11654">
    <property type="entry name" value="OLIGOPEPTIDE TRANSPORTER-RELATED"/>
    <property type="match status" value="1"/>
</dbReference>
<feature type="transmembrane region" description="Helical" evidence="8">
    <location>
        <begin position="467"/>
        <end position="488"/>
    </location>
</feature>
<evidence type="ECO:0000256" key="5">
    <source>
        <dbReference type="ARBA" id="ARBA00023136"/>
    </source>
</evidence>
<accession>A0A5N6NJ53</accession>
<dbReference type="Pfam" id="PF00854">
    <property type="entry name" value="PTR2"/>
    <property type="match status" value="1"/>
</dbReference>
<feature type="compositionally biased region" description="Acidic residues" evidence="7">
    <location>
        <begin position="21"/>
        <end position="31"/>
    </location>
</feature>
<keyword evidence="4 8" id="KW-1133">Transmembrane helix</keyword>
<comment type="similarity">
    <text evidence="6">Belongs to the major facilitator superfamily. Phosphate:H(+) symporter (TC 2.A.1.9) family.</text>
</comment>
<dbReference type="SUPFAM" id="SSF103473">
    <property type="entry name" value="MFS general substrate transporter"/>
    <property type="match status" value="1"/>
</dbReference>
<dbReference type="AlphaFoldDB" id="A0A5N6NJ53"/>
<proteinExistence type="inferred from homology"/>
<dbReference type="InterPro" id="IPR000109">
    <property type="entry name" value="POT_fam"/>
</dbReference>
<dbReference type="OrthoDB" id="8904098at2759"/>
<feature type="transmembrane region" description="Helical" evidence="8">
    <location>
        <begin position="372"/>
        <end position="392"/>
    </location>
</feature>
<evidence type="ECO:0000256" key="8">
    <source>
        <dbReference type="SAM" id="Phobius"/>
    </source>
</evidence>
<evidence type="ECO:0000256" key="6">
    <source>
        <dbReference type="ARBA" id="ARBA00044504"/>
    </source>
</evidence>
<evidence type="ECO:0000256" key="4">
    <source>
        <dbReference type="ARBA" id="ARBA00022989"/>
    </source>
</evidence>
<dbReference type="GO" id="GO:0016020">
    <property type="term" value="C:membrane"/>
    <property type="evidence" value="ECO:0007669"/>
    <property type="project" value="UniProtKB-SubCell"/>
</dbReference>
<name>A0A5N6NJ53_9ASTR</name>
<feature type="transmembrane region" description="Helical" evidence="8">
    <location>
        <begin position="775"/>
        <end position="797"/>
    </location>
</feature>
<feature type="transmembrane region" description="Helical" evidence="8">
    <location>
        <begin position="609"/>
        <end position="630"/>
    </location>
</feature>
<evidence type="ECO:0000313" key="10">
    <source>
        <dbReference type="Proteomes" id="UP000326396"/>
    </source>
</evidence>
<evidence type="ECO:0000256" key="7">
    <source>
        <dbReference type="SAM" id="MobiDB-lite"/>
    </source>
</evidence>
<keyword evidence="3 8" id="KW-0812">Transmembrane</keyword>
<evidence type="ECO:0000256" key="3">
    <source>
        <dbReference type="ARBA" id="ARBA00022692"/>
    </source>
</evidence>
<feature type="transmembrane region" description="Helical" evidence="8">
    <location>
        <begin position="650"/>
        <end position="670"/>
    </location>
</feature>
<gene>
    <name evidence="9" type="ORF">E3N88_21017</name>
</gene>
<feature type="transmembrane region" description="Helical" evidence="8">
    <location>
        <begin position="691"/>
        <end position="711"/>
    </location>
</feature>
<sequence>MKQKTVKRNSHAGDVDCIPSAEDDSEDDDQQVGDSVVASKKMMDMKTDSGIGGRLHSDSYETDSVIKGRLPVLLGKLCRLYGPIPGRDGKISLKRMKTGCFPFQENDWDEQIQSCWVKFMKKNVKNLLSRAWNSAKKAACNANVEVGDDLSVIIPYKPRWMGSQIWEKLVEYWNTDDWKAKSSINARGERSQEAENLDEIVLQTTIKWVDTRAKDSLKSYKECVKKRYGDDASKQPLFDPDSWIQAVRGRKKARVYGFSDISDPHVVMTGTSSTPTNEQDEECQISKSNRYVSWRNKPAIEGQHGGIRAASFVLVVEVLENLAFLANASNLVLYLSKFMHFSPSSCSNIVSNFMGTSFLLALLGGFLADAFFTTYCIYLISATIELMGLVILTMQAHTSSMKPENCFSSNRNYNCQEVEGGKEVVLFMGLYLVALGVGGIKGSLPPHGAEQFDEETTQGRKQRSSFFNYYVFCLACGALVAVTFAVWIEDNKGWQWGFGISTIAILITIPVFLLGSIFYRIKLPTGSPLTTICKVLAAALYNTFSSNARTAVVTTNPSSTSNSMQNKQEDSKAQENITEELGFLNRAVTNNSTFRAFNVDIKQVEEVKIVLKIFPVFISTIMLNCCLAQLSTFSVQQAATMNTKIGSLRVPPASLPVFPVIFIMILAPMYDHVIIPFARKITKTEMGITHLQRIGIGLFLSIMAMSVAALVEIKRKQVANRATLTSSTEPLPITFLWVSLQYLFLGSADLFSLAGMMDFFFTEAPFSMRSLATSLSWASLAMGYYLSSVLVSIVNHVTGSTPWLYGSNLNHYHLERFYWLMCVLSGLNFLVYLMWAKSYKYGPKSTDGRSNDTRMLCKSTGV</sequence>
<dbReference type="GO" id="GO:0022857">
    <property type="term" value="F:transmembrane transporter activity"/>
    <property type="evidence" value="ECO:0007669"/>
    <property type="project" value="InterPro"/>
</dbReference>
<comment type="caution">
    <text evidence="9">The sequence shown here is derived from an EMBL/GenBank/DDBJ whole genome shotgun (WGS) entry which is preliminary data.</text>
</comment>
<keyword evidence="5 8" id="KW-0472">Membrane</keyword>
<keyword evidence="10" id="KW-1185">Reference proteome</keyword>
<evidence type="ECO:0000313" key="9">
    <source>
        <dbReference type="EMBL" id="KAD4888944.1"/>
    </source>
</evidence>
<comment type="subcellular location">
    <subcellularLocation>
        <location evidence="1">Membrane</location>
        <topology evidence="1">Multi-pass membrane protein</topology>
    </subcellularLocation>
</comment>
<feature type="region of interest" description="Disordered" evidence="7">
    <location>
        <begin position="1"/>
        <end position="40"/>
    </location>
</feature>
<feature type="compositionally biased region" description="Basic residues" evidence="7">
    <location>
        <begin position="1"/>
        <end position="10"/>
    </location>
</feature>
<evidence type="ECO:0000256" key="2">
    <source>
        <dbReference type="ARBA" id="ARBA00005982"/>
    </source>
</evidence>
<evidence type="ECO:0000256" key="1">
    <source>
        <dbReference type="ARBA" id="ARBA00004141"/>
    </source>
</evidence>
<comment type="similarity">
    <text evidence="2">Belongs to the major facilitator superfamily. Proton-dependent oligopeptide transporter (POT/PTR) (TC 2.A.17) family.</text>
</comment>
<dbReference type="Proteomes" id="UP000326396">
    <property type="component" value="Linkage Group LG19"/>
</dbReference>
<feature type="transmembrane region" description="Helical" evidence="8">
    <location>
        <begin position="817"/>
        <end position="835"/>
    </location>
</feature>